<evidence type="ECO:0000313" key="1">
    <source>
        <dbReference type="EMBL" id="MDQ6599230.1"/>
    </source>
</evidence>
<dbReference type="EMBL" id="SMYO01000011">
    <property type="protein sequence ID" value="TDK58874.1"/>
    <property type="molecule type" value="Genomic_DNA"/>
</dbReference>
<dbReference type="AlphaFoldDB" id="A0A4R5VLS7"/>
<evidence type="ECO:0000313" key="2">
    <source>
        <dbReference type="EMBL" id="TDK58874.1"/>
    </source>
</evidence>
<reference evidence="2 3" key="1">
    <citation type="submission" date="2019-03" db="EMBL/GenBank/DDBJ databases">
        <title>Bacillus niacini sp. nov. a Nicotinate-Metabolizing Mesophile Isolated from Soil.</title>
        <authorList>
            <person name="Zhang G."/>
        </authorList>
    </citation>
    <scope>NUCLEOTIDE SEQUENCE [LARGE SCALE GENOMIC DNA]</scope>
    <source>
        <strain evidence="2 3">WN066</strain>
    </source>
</reference>
<dbReference type="EMBL" id="JAVGVR010000001">
    <property type="protein sequence ID" value="MDQ6599230.1"/>
    <property type="molecule type" value="Genomic_DNA"/>
</dbReference>
<protein>
    <submittedName>
        <fullName evidence="2">CopG family transcriptional regulator</fullName>
    </submittedName>
</protein>
<keyword evidence="4" id="KW-1185">Reference proteome</keyword>
<dbReference type="Proteomes" id="UP001178888">
    <property type="component" value="Unassembled WGS sequence"/>
</dbReference>
<accession>A0A4R5VLS7</accession>
<name>A0A4R5VLS7_9BACI</name>
<dbReference type="Proteomes" id="UP000295132">
    <property type="component" value="Unassembled WGS sequence"/>
</dbReference>
<evidence type="ECO:0000313" key="4">
    <source>
        <dbReference type="Proteomes" id="UP001178888"/>
    </source>
</evidence>
<reference evidence="1" key="2">
    <citation type="submission" date="2023-08" db="EMBL/GenBank/DDBJ databases">
        <title>Nitrogen cycling bacteria in agricultural field soils.</title>
        <authorList>
            <person name="Jang J."/>
        </authorList>
    </citation>
    <scope>NUCLEOTIDE SEQUENCE</scope>
    <source>
        <strain evidence="1">PS3-36</strain>
    </source>
</reference>
<proteinExistence type="predicted"/>
<gene>
    <name evidence="2" type="ORF">E2K98_21945</name>
    <name evidence="1" type="ORF">RCG21_23330</name>
</gene>
<comment type="caution">
    <text evidence="2">The sequence shown here is derived from an EMBL/GenBank/DDBJ whole genome shotgun (WGS) entry which is preliminary data.</text>
</comment>
<organism evidence="2 3">
    <name type="scientific">Bacillus salipaludis</name>
    <dbReference type="NCBI Taxonomy" id="2547811"/>
    <lineage>
        <taxon>Bacteria</taxon>
        <taxon>Bacillati</taxon>
        <taxon>Bacillota</taxon>
        <taxon>Bacilli</taxon>
        <taxon>Bacillales</taxon>
        <taxon>Bacillaceae</taxon>
        <taxon>Bacillus</taxon>
    </lineage>
</organism>
<dbReference type="RefSeq" id="WP_133337956.1">
    <property type="nucleotide sequence ID" value="NZ_JAVGVR010000001.1"/>
</dbReference>
<sequence>MEKQSKLVNFKMNENDLKVFTDYADKNDLNKSAFIRRAIKNMMEQDNKK</sequence>
<evidence type="ECO:0000313" key="3">
    <source>
        <dbReference type="Proteomes" id="UP000295132"/>
    </source>
</evidence>